<name>A0A653CQN7_CALMS</name>
<protein>
    <submittedName>
        <fullName evidence="8">Uncharacterized protein</fullName>
    </submittedName>
</protein>
<evidence type="ECO:0000313" key="8">
    <source>
        <dbReference type="EMBL" id="VEN50230.1"/>
    </source>
</evidence>
<keyword evidence="9" id="KW-1185">Reference proteome</keyword>
<comment type="similarity">
    <text evidence="1 6">Belongs to the glycosyl hydrolase 1 family.</text>
</comment>
<evidence type="ECO:0000256" key="7">
    <source>
        <dbReference type="SAM" id="SignalP"/>
    </source>
</evidence>
<evidence type="ECO:0000256" key="2">
    <source>
        <dbReference type="ARBA" id="ARBA00011738"/>
    </source>
</evidence>
<evidence type="ECO:0000256" key="6">
    <source>
        <dbReference type="RuleBase" id="RU003690"/>
    </source>
</evidence>
<dbReference type="PROSITE" id="PS00653">
    <property type="entry name" value="GLYCOSYL_HYDROL_F1_2"/>
    <property type="match status" value="1"/>
</dbReference>
<comment type="subunit">
    <text evidence="2">Homodimer.</text>
</comment>
<dbReference type="Proteomes" id="UP000410492">
    <property type="component" value="Unassembled WGS sequence"/>
</dbReference>
<reference evidence="8 9" key="1">
    <citation type="submission" date="2019-01" db="EMBL/GenBank/DDBJ databases">
        <authorList>
            <person name="Sayadi A."/>
        </authorList>
    </citation>
    <scope>NUCLEOTIDE SEQUENCE [LARGE SCALE GENOMIC DNA]</scope>
</reference>
<organism evidence="8 9">
    <name type="scientific">Callosobruchus maculatus</name>
    <name type="common">Southern cowpea weevil</name>
    <name type="synonym">Pulse bruchid</name>
    <dbReference type="NCBI Taxonomy" id="64391"/>
    <lineage>
        <taxon>Eukaryota</taxon>
        <taxon>Metazoa</taxon>
        <taxon>Ecdysozoa</taxon>
        <taxon>Arthropoda</taxon>
        <taxon>Hexapoda</taxon>
        <taxon>Insecta</taxon>
        <taxon>Pterygota</taxon>
        <taxon>Neoptera</taxon>
        <taxon>Endopterygota</taxon>
        <taxon>Coleoptera</taxon>
        <taxon>Polyphaga</taxon>
        <taxon>Cucujiformia</taxon>
        <taxon>Chrysomeloidea</taxon>
        <taxon>Chrysomelidae</taxon>
        <taxon>Bruchinae</taxon>
        <taxon>Bruchini</taxon>
        <taxon>Callosobruchus</taxon>
    </lineage>
</organism>
<dbReference type="OrthoDB" id="65569at2759"/>
<keyword evidence="3" id="KW-0378">Hydrolase</keyword>
<dbReference type="Pfam" id="PF00232">
    <property type="entry name" value="Glyco_hydro_1"/>
    <property type="match status" value="1"/>
</dbReference>
<dbReference type="InterPro" id="IPR033132">
    <property type="entry name" value="GH_1_N_CS"/>
</dbReference>
<evidence type="ECO:0000256" key="4">
    <source>
        <dbReference type="ARBA" id="ARBA00023180"/>
    </source>
</evidence>
<dbReference type="GO" id="GO:0008422">
    <property type="term" value="F:beta-glucosidase activity"/>
    <property type="evidence" value="ECO:0007669"/>
    <property type="project" value="TreeGrafter"/>
</dbReference>
<keyword evidence="5" id="KW-0326">Glycosidase</keyword>
<accession>A0A653CQN7</accession>
<dbReference type="Gene3D" id="3.20.20.80">
    <property type="entry name" value="Glycosidases"/>
    <property type="match status" value="1"/>
</dbReference>
<evidence type="ECO:0000256" key="3">
    <source>
        <dbReference type="ARBA" id="ARBA00022801"/>
    </source>
</evidence>
<proteinExistence type="inferred from homology"/>
<dbReference type="InterPro" id="IPR001360">
    <property type="entry name" value="Glyco_hydro_1"/>
</dbReference>
<dbReference type="InterPro" id="IPR017853">
    <property type="entry name" value="GH"/>
</dbReference>
<keyword evidence="7" id="KW-0732">Signal</keyword>
<dbReference type="PRINTS" id="PR00131">
    <property type="entry name" value="GLHYDRLASE1"/>
</dbReference>
<feature type="chain" id="PRO_5024906386" evidence="7">
    <location>
        <begin position="19"/>
        <end position="496"/>
    </location>
</feature>
<dbReference type="EMBL" id="CAACVG010008544">
    <property type="protein sequence ID" value="VEN50230.1"/>
    <property type="molecule type" value="Genomic_DNA"/>
</dbReference>
<dbReference type="PANTHER" id="PTHR10353:SF36">
    <property type="entry name" value="LP05116P"/>
    <property type="match status" value="1"/>
</dbReference>
<gene>
    <name evidence="8" type="ORF">CALMAC_LOCUS11070</name>
</gene>
<dbReference type="AlphaFoldDB" id="A0A653CQN7"/>
<dbReference type="FunFam" id="3.20.20.80:FF:000013">
    <property type="entry name" value="lactase-phlorizin hydrolase"/>
    <property type="match status" value="1"/>
</dbReference>
<sequence length="496" mass="57117">MDQLAVLICFTVFTFTTADDAVNTKAFPKDFKFGVATASYQIEGGWNEDGKGENIWDHLVHNGPFIIKHNDTGDIACDSYHKYKEDVRMLKDLGVNHYRFSISWSRLLPTGFANKVNPAGVQYYKSLIKELKANGIEPFVTLYHWDMPQPIQELGGFLNDNFVDWFGDYAELCFKHFGDEVSNWLTFNEPISTCQQGYGNAVKAPLIHSPGIGEYICGKNMMLAHARAWHIYNDKFRSKQKGSVGFVVDSLWYEPSSNKTEDVHAAEMKRQFVWGLYINPLINGDHSTMVKEQIARRSKQQGFKRSRLPEFTEKEQKYLKGTLDVIGLNHYSTVLVSAQEKPDPSAMGFFVDCEANEWKSDDWEKSGSDWLRVVPWGIRKLLKWIKDNFNNHKIIITENGYSDREPKLLKDDRRIHYIKSYLSNIRDAMEKDGVNVIGYTLWSLMDNFEWTSGYTEKLGIHHVDFNSSNRTRTKKSSAEFYKKVIATRCLAEKCTA</sequence>
<keyword evidence="4" id="KW-0325">Glycoprotein</keyword>
<evidence type="ECO:0000256" key="5">
    <source>
        <dbReference type="ARBA" id="ARBA00023295"/>
    </source>
</evidence>
<feature type="signal peptide" evidence="7">
    <location>
        <begin position="1"/>
        <end position="18"/>
    </location>
</feature>
<evidence type="ECO:0000313" key="9">
    <source>
        <dbReference type="Proteomes" id="UP000410492"/>
    </source>
</evidence>
<dbReference type="PANTHER" id="PTHR10353">
    <property type="entry name" value="GLYCOSYL HYDROLASE"/>
    <property type="match status" value="1"/>
</dbReference>
<dbReference type="SUPFAM" id="SSF51445">
    <property type="entry name" value="(Trans)glycosidases"/>
    <property type="match status" value="1"/>
</dbReference>
<dbReference type="GO" id="GO:0005975">
    <property type="term" value="P:carbohydrate metabolic process"/>
    <property type="evidence" value="ECO:0007669"/>
    <property type="project" value="InterPro"/>
</dbReference>
<evidence type="ECO:0000256" key="1">
    <source>
        <dbReference type="ARBA" id="ARBA00010838"/>
    </source>
</evidence>